<reference evidence="1 2" key="1">
    <citation type="journal article" date="2023" name="Mol. Ecol. Resour.">
        <title>Chromosome-level genome assembly of a triploid poplar Populus alba 'Berolinensis'.</title>
        <authorList>
            <person name="Chen S."/>
            <person name="Yu Y."/>
            <person name="Wang X."/>
            <person name="Wang S."/>
            <person name="Zhang T."/>
            <person name="Zhou Y."/>
            <person name="He R."/>
            <person name="Meng N."/>
            <person name="Wang Y."/>
            <person name="Liu W."/>
            <person name="Liu Z."/>
            <person name="Liu J."/>
            <person name="Guo Q."/>
            <person name="Huang H."/>
            <person name="Sederoff R.R."/>
            <person name="Wang G."/>
            <person name="Qu G."/>
            <person name="Chen S."/>
        </authorList>
    </citation>
    <scope>NUCLEOTIDE SEQUENCE [LARGE SCALE GENOMIC DNA]</scope>
    <source>
        <strain evidence="1">SC-2020</strain>
    </source>
</reference>
<gene>
    <name evidence="1" type="ORF">NC653_003705</name>
</gene>
<keyword evidence="2" id="KW-1185">Reference proteome</keyword>
<accession>A0AAD6RS59</accession>
<dbReference type="EMBL" id="JAQIZT010000001">
    <property type="protein sequence ID" value="KAJ7014173.1"/>
    <property type="molecule type" value="Genomic_DNA"/>
</dbReference>
<evidence type="ECO:0000313" key="2">
    <source>
        <dbReference type="Proteomes" id="UP001164929"/>
    </source>
</evidence>
<evidence type="ECO:0000313" key="1">
    <source>
        <dbReference type="EMBL" id="KAJ7014173.1"/>
    </source>
</evidence>
<dbReference type="AlphaFoldDB" id="A0AAD6RS59"/>
<protein>
    <submittedName>
        <fullName evidence="1">Uncharacterized protein</fullName>
    </submittedName>
</protein>
<dbReference type="Proteomes" id="UP001164929">
    <property type="component" value="Chromosome 1"/>
</dbReference>
<sequence length="90" mass="10591">MAEQWQWPKSTYPIEKPKFSMIMKRKTALLSCFVEKVESSTIFLPNFLCITSSVHTYESEPSNYIKTSRLQYALRPAVQQYLHKMIKAEI</sequence>
<proteinExistence type="predicted"/>
<name>A0AAD6RS59_9ROSI</name>
<comment type="caution">
    <text evidence="1">The sequence shown here is derived from an EMBL/GenBank/DDBJ whole genome shotgun (WGS) entry which is preliminary data.</text>
</comment>
<organism evidence="1 2">
    <name type="scientific">Populus alba x Populus x berolinensis</name>
    <dbReference type="NCBI Taxonomy" id="444605"/>
    <lineage>
        <taxon>Eukaryota</taxon>
        <taxon>Viridiplantae</taxon>
        <taxon>Streptophyta</taxon>
        <taxon>Embryophyta</taxon>
        <taxon>Tracheophyta</taxon>
        <taxon>Spermatophyta</taxon>
        <taxon>Magnoliopsida</taxon>
        <taxon>eudicotyledons</taxon>
        <taxon>Gunneridae</taxon>
        <taxon>Pentapetalae</taxon>
        <taxon>rosids</taxon>
        <taxon>fabids</taxon>
        <taxon>Malpighiales</taxon>
        <taxon>Salicaceae</taxon>
        <taxon>Saliceae</taxon>
        <taxon>Populus</taxon>
    </lineage>
</organism>